<gene>
    <name evidence="2" type="ORF">WKW80_16300</name>
</gene>
<dbReference type="InterPro" id="IPR021647">
    <property type="entry name" value="CusF_Ec"/>
</dbReference>
<dbReference type="InterPro" id="IPR042230">
    <property type="entry name" value="CusF_sf"/>
</dbReference>
<name>A0ABU8W242_9BURK</name>
<dbReference type="EMBL" id="JBBKZV010000009">
    <property type="protein sequence ID" value="MEJ8823579.1"/>
    <property type="molecule type" value="Genomic_DNA"/>
</dbReference>
<keyword evidence="3" id="KW-1185">Reference proteome</keyword>
<evidence type="ECO:0000313" key="3">
    <source>
        <dbReference type="Proteomes" id="UP001363010"/>
    </source>
</evidence>
<organism evidence="2 3">
    <name type="scientific">Variovorax humicola</name>
    <dbReference type="NCBI Taxonomy" id="1769758"/>
    <lineage>
        <taxon>Bacteria</taxon>
        <taxon>Pseudomonadati</taxon>
        <taxon>Pseudomonadota</taxon>
        <taxon>Betaproteobacteria</taxon>
        <taxon>Burkholderiales</taxon>
        <taxon>Comamonadaceae</taxon>
        <taxon>Variovorax</taxon>
    </lineage>
</organism>
<dbReference type="RefSeq" id="WP_340364618.1">
    <property type="nucleotide sequence ID" value="NZ_JBBKZV010000009.1"/>
</dbReference>
<evidence type="ECO:0000256" key="1">
    <source>
        <dbReference type="SAM" id="SignalP"/>
    </source>
</evidence>
<comment type="caution">
    <text evidence="2">The sequence shown here is derived from an EMBL/GenBank/DDBJ whole genome shotgun (WGS) entry which is preliminary data.</text>
</comment>
<accession>A0ABU8W242</accession>
<protein>
    <submittedName>
        <fullName evidence="2">Copper-binding protein</fullName>
    </submittedName>
</protein>
<feature type="signal peptide" evidence="1">
    <location>
        <begin position="1"/>
        <end position="20"/>
    </location>
</feature>
<reference evidence="2 3" key="1">
    <citation type="submission" date="2024-03" db="EMBL/GenBank/DDBJ databases">
        <title>Novel species of the genus Variovorax.</title>
        <authorList>
            <person name="Liu Q."/>
            <person name="Xin Y.-H."/>
        </authorList>
    </citation>
    <scope>NUCLEOTIDE SEQUENCE [LARGE SCALE GENOMIC DNA]</scope>
    <source>
        <strain evidence="2 3">KACC 18501</strain>
    </source>
</reference>
<dbReference type="Proteomes" id="UP001363010">
    <property type="component" value="Unassembled WGS sequence"/>
</dbReference>
<proteinExistence type="predicted"/>
<dbReference type="Pfam" id="PF11604">
    <property type="entry name" value="CusF_Ec"/>
    <property type="match status" value="1"/>
</dbReference>
<sequence>MNFLYVVVAAPLLTFGVAHAQTSTGSLPMPIKPAASAAASMPLTEAEVMKVDRERGEFVLKHGDLPNIGMPAMTMAFSVPDQAMVDEFKQGGKGRFNAEIVKGKPTVTHIEPAR</sequence>
<dbReference type="Gene3D" id="2.40.50.320">
    <property type="entry name" value="Copper binding periplasmic protein CusF"/>
    <property type="match status" value="1"/>
</dbReference>
<keyword evidence="1" id="KW-0732">Signal</keyword>
<feature type="chain" id="PRO_5047260486" evidence="1">
    <location>
        <begin position="21"/>
        <end position="114"/>
    </location>
</feature>
<evidence type="ECO:0000313" key="2">
    <source>
        <dbReference type="EMBL" id="MEJ8823579.1"/>
    </source>
</evidence>